<feature type="compositionally biased region" description="Polar residues" evidence="1">
    <location>
        <begin position="1144"/>
        <end position="1156"/>
    </location>
</feature>
<dbReference type="InterPro" id="IPR015919">
    <property type="entry name" value="Cadherin-like_sf"/>
</dbReference>
<dbReference type="OrthoDB" id="41532at2759"/>
<keyword evidence="3" id="KW-0472">Membrane</keyword>
<accession>F0XCP9</accession>
<evidence type="ECO:0000313" key="4">
    <source>
        <dbReference type="Proteomes" id="UP000007796"/>
    </source>
</evidence>
<dbReference type="InterPro" id="IPR013783">
    <property type="entry name" value="Ig-like_fold"/>
</dbReference>
<dbReference type="SUPFAM" id="SSF49313">
    <property type="entry name" value="Cadherin-like"/>
    <property type="match status" value="4"/>
</dbReference>
<dbReference type="Pfam" id="PF05345">
    <property type="entry name" value="He_PIG"/>
    <property type="match status" value="3"/>
</dbReference>
<name>F0XCP9_GROCL</name>
<reference evidence="3 4" key="1">
    <citation type="journal article" date="2011" name="Proc. Natl. Acad. Sci. U.S.A.">
        <title>Genome and transcriptome analyses of the mountain pine beetle-fungal symbiont Grosmannia clavigera, a lodgepole pine pathogen.</title>
        <authorList>
            <person name="DiGuistini S."/>
            <person name="Wang Y."/>
            <person name="Liao N.Y."/>
            <person name="Taylor G."/>
            <person name="Tanguay P."/>
            <person name="Feau N."/>
            <person name="Henrissat B."/>
            <person name="Chan S.K."/>
            <person name="Hesse-Orce U."/>
            <person name="Alamouti S.M."/>
            <person name="Tsui C.K.M."/>
            <person name="Docking R.T."/>
            <person name="Levasseur A."/>
            <person name="Haridas S."/>
            <person name="Robertson G."/>
            <person name="Birol I."/>
            <person name="Holt R.A."/>
            <person name="Marra M.A."/>
            <person name="Hamelin R.C."/>
            <person name="Hirst M."/>
            <person name="Jones S.J.M."/>
            <person name="Bohlmann J."/>
            <person name="Breuil C."/>
        </authorList>
    </citation>
    <scope>NUCLEOTIDE SEQUENCE [LARGE SCALE GENOMIC DNA]</scope>
    <source>
        <strain evidence="4">kw1407 / UAMH 11150</strain>
    </source>
</reference>
<dbReference type="InParanoid" id="F0XCP9"/>
<feature type="compositionally biased region" description="Polar residues" evidence="1">
    <location>
        <begin position="603"/>
        <end position="613"/>
    </location>
</feature>
<gene>
    <name evidence="3" type="ORF">CMQ_1717</name>
</gene>
<feature type="compositionally biased region" description="Polar residues" evidence="1">
    <location>
        <begin position="620"/>
        <end position="629"/>
    </location>
</feature>
<evidence type="ECO:0000313" key="3">
    <source>
        <dbReference type="EMBL" id="EFX04789.1"/>
    </source>
</evidence>
<keyword evidence="2" id="KW-0732">Signal</keyword>
<proteinExistence type="predicted"/>
<dbReference type="GeneID" id="25974626"/>
<dbReference type="eggNOG" id="ENOG502QURR">
    <property type="taxonomic scope" value="Eukaryota"/>
</dbReference>
<feature type="region of interest" description="Disordered" evidence="1">
    <location>
        <begin position="832"/>
        <end position="893"/>
    </location>
</feature>
<feature type="chain" id="PRO_5003260429" evidence="2">
    <location>
        <begin position="24"/>
        <end position="1163"/>
    </location>
</feature>
<feature type="compositionally biased region" description="Pro residues" evidence="1">
    <location>
        <begin position="773"/>
        <end position="798"/>
    </location>
</feature>
<feature type="region of interest" description="Disordered" evidence="1">
    <location>
        <begin position="1144"/>
        <end position="1163"/>
    </location>
</feature>
<feature type="region of interest" description="Disordered" evidence="1">
    <location>
        <begin position="581"/>
        <end position="648"/>
    </location>
</feature>
<dbReference type="EMBL" id="GL629765">
    <property type="protein sequence ID" value="EFX04789.1"/>
    <property type="molecule type" value="Genomic_DNA"/>
</dbReference>
<dbReference type="GO" id="GO:0005509">
    <property type="term" value="F:calcium ion binding"/>
    <property type="evidence" value="ECO:0007669"/>
    <property type="project" value="InterPro"/>
</dbReference>
<organism evidence="4">
    <name type="scientific">Grosmannia clavigera (strain kw1407 / UAMH 11150)</name>
    <name type="common">Blue stain fungus</name>
    <name type="synonym">Graphiocladiella clavigera</name>
    <dbReference type="NCBI Taxonomy" id="655863"/>
    <lineage>
        <taxon>Eukaryota</taxon>
        <taxon>Fungi</taxon>
        <taxon>Dikarya</taxon>
        <taxon>Ascomycota</taxon>
        <taxon>Pezizomycotina</taxon>
        <taxon>Sordariomycetes</taxon>
        <taxon>Sordariomycetidae</taxon>
        <taxon>Ophiostomatales</taxon>
        <taxon>Ophiostomataceae</taxon>
        <taxon>Leptographium</taxon>
    </lineage>
</organism>
<keyword evidence="4" id="KW-1185">Reference proteome</keyword>
<dbReference type="AlphaFoldDB" id="F0XCP9"/>
<feature type="region of interest" description="Disordered" evidence="1">
    <location>
        <begin position="767"/>
        <end position="819"/>
    </location>
</feature>
<dbReference type="HOGENOM" id="CLU_257887_0_0_1"/>
<evidence type="ECO:0000256" key="2">
    <source>
        <dbReference type="SAM" id="SignalP"/>
    </source>
</evidence>
<evidence type="ECO:0000256" key="1">
    <source>
        <dbReference type="SAM" id="MobiDB-lite"/>
    </source>
</evidence>
<dbReference type="RefSeq" id="XP_014174271.1">
    <property type="nucleotide sequence ID" value="XM_014318796.1"/>
</dbReference>
<dbReference type="Proteomes" id="UP000007796">
    <property type="component" value="Unassembled WGS sequence"/>
</dbReference>
<protein>
    <submittedName>
        <fullName evidence="3">Transmembrane glycoprotein</fullName>
    </submittedName>
</protein>
<dbReference type="Gene3D" id="2.60.40.10">
    <property type="entry name" value="Immunoglobulins"/>
    <property type="match status" value="4"/>
</dbReference>
<feature type="signal peptide" evidence="2">
    <location>
        <begin position="1"/>
        <end position="23"/>
    </location>
</feature>
<dbReference type="STRING" id="655863.F0XCP9"/>
<feature type="compositionally biased region" description="Low complexity" evidence="1">
    <location>
        <begin position="856"/>
        <end position="874"/>
    </location>
</feature>
<keyword evidence="3" id="KW-0812">Transmembrane</keyword>
<sequence>MQPPLVLLLRAAVLMSLARLAHGSPTVSFPFNSQVPPVAWISQPFSFIFAENTFTSSSSINYSLSDPPSWLSIDSDARWLHGTPKESEVLDGDVVGYSFGLVATDDSGSVSLNSTLVVSRNKAPAVNVSISQQLEESGNPYSEPSSLLYYPDSPVNFTFSPNTFSPSSGLNFYAVSGDNSPLPSWMAFDEDAIRFSGVTPSSDTLVEPPQTFNFQLIASDVNGFSAAAVSFSVIVGSHEITVDDPSVVLNASIGKTLKYDGLQTGVKIDGKQASSKNLTATARSVLPDWLVFDNSTWEISGTPPSSAQSTAFVVSFSDVLSDMVNVTVQVDIDQGEVFRSNLPNMQAQYGSDFSLGLKPYLLNSTGVEITVQTQPQEDWIVLDARNLTVTGNVPLSGAPSSVSVSVHAARNGSNTTESQTFMLQIVAGAVAASPKTTTSTTATAAASGTATAATATNRTSTKAILLAVLIPTMLLCFTLSFIAGCYCYRRRSRQWERANGAAAGGGLNEKTVVGVAISHDGRSSDGTTLTHTPEKAYKVTEIPAICIQPAREGAKNHSHPANVASATTRNSIMTVDRESKLTGADIPEFPTPPKHMTPPRTKAASSDAGTTGQWPFEESTLLSSASKASNHGELQHSDNDSDSAGVQGCRDILGISGETSTHNGGGAPVPPIEFSLQRVSAGTPVTQQESPVLPLGYGRSLFPEGKVESQEAIIDSGDKRGSMFVAAGSFNESRFSVQSIDDDEHVAGPAPSHRILGGLAAKITSRFRKPKPEGPPLGPSRGPPPGPPPQAPPPPPLPTIELIRSPVAPSEDSDYGSVTFGDVTMVQPFRPRPVFITSPNPSRIIAEEEEDLTPPRLLGGASVSGSRAVSQGSSAPAKSLVPPREPENIGSIQERRLLGLRKVSLSTGHNDLDDDNAEDEASDAAIRLDPPRPAFLGPVSPQYSDMDLSQEIARSISLRSRRPISASSDLSGISAAMEEVRSLLLLPYDTADPSRIGYSRMGYSDGLQSPSSGSWETLQSAEPNWTSVFDNVAAPVRQTLYGHDLSTPFAQSGLQLSHPGGDNRPFVFPDTAYNYPVEESIAPEVEMCDADAVLGAYPESQQEASSSDSYPEGFVEAHLQNYSHSPELRPRGIGLAVSKYSQPQMDSHNSLTSRASSGVLAFI</sequence>
<dbReference type="GO" id="GO:0016020">
    <property type="term" value="C:membrane"/>
    <property type="evidence" value="ECO:0007669"/>
    <property type="project" value="InterPro"/>
</dbReference>